<protein>
    <submittedName>
        <fullName evidence="1">Maleate cis-trans isomerase</fullName>
    </submittedName>
</protein>
<evidence type="ECO:0000313" key="2">
    <source>
        <dbReference type="Proteomes" id="UP000607645"/>
    </source>
</evidence>
<evidence type="ECO:0000313" key="1">
    <source>
        <dbReference type="EMBL" id="MBC5736446.1"/>
    </source>
</evidence>
<gene>
    <name evidence="1" type="ORF">H8S62_05430</name>
</gene>
<keyword evidence="2" id="KW-1185">Reference proteome</keyword>
<proteinExistence type="predicted"/>
<organism evidence="1 2">
    <name type="scientific">Lawsonibacter faecis</name>
    <dbReference type="NCBI Taxonomy" id="2763052"/>
    <lineage>
        <taxon>Bacteria</taxon>
        <taxon>Bacillati</taxon>
        <taxon>Bacillota</taxon>
        <taxon>Clostridia</taxon>
        <taxon>Eubacteriales</taxon>
        <taxon>Oscillospiraceae</taxon>
        <taxon>Lawsonibacter</taxon>
    </lineage>
</organism>
<dbReference type="InterPro" id="IPR053714">
    <property type="entry name" value="Iso_Racemase_Enz_sf"/>
</dbReference>
<keyword evidence="1" id="KW-0413">Isomerase</keyword>
<name>A0A8J6MC43_9FIRM</name>
<reference evidence="1" key="1">
    <citation type="submission" date="2020-08" db="EMBL/GenBank/DDBJ databases">
        <title>Genome public.</title>
        <authorList>
            <person name="Liu C."/>
            <person name="Sun Q."/>
        </authorList>
    </citation>
    <scope>NUCLEOTIDE SEQUENCE</scope>
    <source>
        <strain evidence="1">NSJ-52</strain>
    </source>
</reference>
<dbReference type="PIRSF" id="PIRSF015736">
    <property type="entry name" value="MI"/>
    <property type="match status" value="1"/>
</dbReference>
<dbReference type="Proteomes" id="UP000607645">
    <property type="component" value="Unassembled WGS sequence"/>
</dbReference>
<dbReference type="AlphaFoldDB" id="A0A8J6MC43"/>
<dbReference type="PANTHER" id="PTHR40267">
    <property type="entry name" value="BLR3294 PROTEIN"/>
    <property type="match status" value="1"/>
</dbReference>
<dbReference type="Pfam" id="PF17645">
    <property type="entry name" value="Amdase"/>
    <property type="match status" value="1"/>
</dbReference>
<accession>A0A8J6MC43</accession>
<dbReference type="RefSeq" id="WP_155148090.1">
    <property type="nucleotide sequence ID" value="NZ_JACOPQ010000003.1"/>
</dbReference>
<sequence>MYGDTGRIGLICPGVTPSIEMDFHQHLPEGLALSTTRVPYREVTMEGLQEMSDQVVRAAAAFKGFPMDLVCFCCTTGSMVGGSDYDRRLVADIEAACGIPALTTSTALMQAFQAMKVQSVAIATPYSGPLNEMEAAFLAANGYHTTTIEGLGHTDTRVIPFVRPEEIYALARRQDVRGADALFISCTGICALGCIEPLERELGIPVLTSNQATIWGCLRKIGNAAKVPGLGRLFEI</sequence>
<dbReference type="GO" id="GO:0016853">
    <property type="term" value="F:isomerase activity"/>
    <property type="evidence" value="ECO:0007669"/>
    <property type="project" value="UniProtKB-KW"/>
</dbReference>
<dbReference type="PANTHER" id="PTHR40267:SF1">
    <property type="entry name" value="BLR3294 PROTEIN"/>
    <property type="match status" value="1"/>
</dbReference>
<comment type="caution">
    <text evidence="1">The sequence shown here is derived from an EMBL/GenBank/DDBJ whole genome shotgun (WGS) entry which is preliminary data.</text>
</comment>
<dbReference type="Gene3D" id="3.40.50.12500">
    <property type="match status" value="1"/>
</dbReference>
<dbReference type="InterPro" id="IPR026286">
    <property type="entry name" value="MaiA/AMDase"/>
</dbReference>
<dbReference type="EMBL" id="JACOPQ010000003">
    <property type="protein sequence ID" value="MBC5736446.1"/>
    <property type="molecule type" value="Genomic_DNA"/>
</dbReference>